<accession>A0A1D3UFG9</accession>
<dbReference type="CDD" id="cd17535">
    <property type="entry name" value="REC_NarL-like"/>
    <property type="match status" value="1"/>
</dbReference>
<reference evidence="6 9" key="2">
    <citation type="submission" date="2017-09" db="EMBL/GenBank/DDBJ databases">
        <title>Phase variable restriction modification systems are present in the genome sequences of periodontal pathogens Prevotella intermedia, Tannerella forsythia and Porphyromonas gingivalis.</title>
        <authorList>
            <person name="Haigh R.D."/>
            <person name="Crawford L."/>
            <person name="Ralph J."/>
            <person name="Wanford J."/>
            <person name="Vartoukian S.R."/>
            <person name="Hijazib K."/>
            <person name="Wade W."/>
            <person name="Oggioni M.R."/>
        </authorList>
    </citation>
    <scope>NUCLEOTIDE SEQUENCE [LARGE SCALE GENOMIC DNA]</scope>
    <source>
        <strain evidence="6 9">WW11663</strain>
    </source>
</reference>
<dbReference type="InterPro" id="IPR058245">
    <property type="entry name" value="NreC/VraR/RcsB-like_REC"/>
</dbReference>
<sequence length="213" mass="23957">MEKQIKVAVYEDNYALREGLTYLIKGSEMMQFAGAWGDCLDILKNCENERPDIIIMDIDMPYLSGIEATRLVKDAYPEINVMMLTVFEDREKIFDALCAGATGYLLKKMSAVQIIESIIELANGGSPMSSEIARKVLEFFAHPDKKNKNTYDLSLREFDVLKRLIAGDSYKMIAQNCNISVGTVCSHIHSIYNKLAVNSKSEAVIKAIKERLV</sequence>
<proteinExistence type="predicted"/>
<dbReference type="InterPro" id="IPR001789">
    <property type="entry name" value="Sig_transdc_resp-reg_receiver"/>
</dbReference>
<dbReference type="Gene3D" id="3.40.50.2300">
    <property type="match status" value="1"/>
</dbReference>
<evidence type="ECO:0000313" key="9">
    <source>
        <dbReference type="Proteomes" id="UP000219259"/>
    </source>
</evidence>
<dbReference type="PROSITE" id="PS00622">
    <property type="entry name" value="HTH_LUXR_1"/>
    <property type="match status" value="1"/>
</dbReference>
<dbReference type="Proteomes" id="UP000219259">
    <property type="component" value="Unassembled WGS sequence"/>
</dbReference>
<dbReference type="SUPFAM" id="SSF52172">
    <property type="entry name" value="CheY-like"/>
    <property type="match status" value="1"/>
</dbReference>
<evidence type="ECO:0000256" key="1">
    <source>
        <dbReference type="ARBA" id="ARBA00022553"/>
    </source>
</evidence>
<evidence type="ECO:0000256" key="2">
    <source>
        <dbReference type="ARBA" id="ARBA00023125"/>
    </source>
</evidence>
<dbReference type="PROSITE" id="PS50110">
    <property type="entry name" value="RESPONSE_REGULATORY"/>
    <property type="match status" value="1"/>
</dbReference>
<dbReference type="GO" id="GO:0000160">
    <property type="term" value="P:phosphorelay signal transduction system"/>
    <property type="evidence" value="ECO:0007669"/>
    <property type="project" value="InterPro"/>
</dbReference>
<dbReference type="InterPro" id="IPR000792">
    <property type="entry name" value="Tscrpt_reg_LuxR_C"/>
</dbReference>
<feature type="domain" description="Response regulatory" evidence="5">
    <location>
        <begin position="6"/>
        <end position="122"/>
    </location>
</feature>
<evidence type="ECO:0000259" key="5">
    <source>
        <dbReference type="PROSITE" id="PS50110"/>
    </source>
</evidence>
<reference evidence="7 8" key="1">
    <citation type="submission" date="2016-09" db="EMBL/GenBank/DDBJ databases">
        <authorList>
            <person name="Capua I."/>
            <person name="De Benedictis P."/>
            <person name="Joannis T."/>
            <person name="Lombin L.H."/>
            <person name="Cattoli G."/>
        </authorList>
    </citation>
    <scope>NUCLEOTIDE SEQUENCE [LARGE SCALE GENOMIC DNA]</scope>
    <source>
        <strain evidence="7 8">UB20</strain>
    </source>
</reference>
<feature type="domain" description="HTH luxR-type" evidence="4">
    <location>
        <begin position="146"/>
        <end position="211"/>
    </location>
</feature>
<evidence type="ECO:0000259" key="4">
    <source>
        <dbReference type="PROSITE" id="PS50043"/>
    </source>
</evidence>
<dbReference type="OrthoDB" id="9797341at2"/>
<evidence type="ECO:0000256" key="3">
    <source>
        <dbReference type="PROSITE-ProRule" id="PRU00169"/>
    </source>
</evidence>
<dbReference type="EMBL" id="NSLJ01000002">
    <property type="protein sequence ID" value="PDP45006.1"/>
    <property type="molecule type" value="Genomic_DNA"/>
</dbReference>
<dbReference type="PROSITE" id="PS50043">
    <property type="entry name" value="HTH_LUXR_2"/>
    <property type="match status" value="1"/>
</dbReference>
<dbReference type="InterPro" id="IPR039420">
    <property type="entry name" value="WalR-like"/>
</dbReference>
<dbReference type="Pfam" id="PF00196">
    <property type="entry name" value="GerE"/>
    <property type="match status" value="1"/>
</dbReference>
<evidence type="ECO:0000313" key="6">
    <source>
        <dbReference type="EMBL" id="PDP45006.1"/>
    </source>
</evidence>
<dbReference type="SMART" id="SM00421">
    <property type="entry name" value="HTH_LUXR"/>
    <property type="match status" value="1"/>
</dbReference>
<gene>
    <name evidence="7" type="primary">degU</name>
    <name evidence="6" type="ORF">CLI86_01330</name>
    <name evidence="7" type="ORF">TFUB20_00516</name>
</gene>
<name>A0A1D3UFG9_TANFO</name>
<dbReference type="InterPro" id="IPR011006">
    <property type="entry name" value="CheY-like_superfamily"/>
</dbReference>
<keyword evidence="1 3" id="KW-0597">Phosphoprotein</keyword>
<dbReference type="RefSeq" id="WP_014224015.1">
    <property type="nucleotide sequence ID" value="NZ_CAJPTF010000011.1"/>
</dbReference>
<dbReference type="InterPro" id="IPR016032">
    <property type="entry name" value="Sig_transdc_resp-reg_C-effctor"/>
</dbReference>
<dbReference type="CDD" id="cd06170">
    <property type="entry name" value="LuxR_C_like"/>
    <property type="match status" value="1"/>
</dbReference>
<dbReference type="GeneID" id="34757921"/>
<protein>
    <submittedName>
        <fullName evidence="6">DNA-binding response regulator</fullName>
    </submittedName>
    <submittedName>
        <fullName evidence="7">Transcriptional regulatory protein DegU</fullName>
    </submittedName>
</protein>
<dbReference type="SMART" id="SM00448">
    <property type="entry name" value="REC"/>
    <property type="match status" value="1"/>
</dbReference>
<dbReference type="Pfam" id="PF00072">
    <property type="entry name" value="Response_reg"/>
    <property type="match status" value="1"/>
</dbReference>
<dbReference type="PRINTS" id="PR00038">
    <property type="entry name" value="HTHLUXR"/>
</dbReference>
<dbReference type="OMA" id="KQNHTPI"/>
<dbReference type="GO" id="GO:0006355">
    <property type="term" value="P:regulation of DNA-templated transcription"/>
    <property type="evidence" value="ECO:0007669"/>
    <property type="project" value="InterPro"/>
</dbReference>
<feature type="modified residue" description="4-aspartylphosphate" evidence="3">
    <location>
        <position position="57"/>
    </location>
</feature>
<dbReference type="Proteomes" id="UP000182057">
    <property type="component" value="Unassembled WGS sequence"/>
</dbReference>
<dbReference type="AlphaFoldDB" id="A0A1D3UFG9"/>
<evidence type="ECO:0000313" key="7">
    <source>
        <dbReference type="EMBL" id="SCQ18905.1"/>
    </source>
</evidence>
<evidence type="ECO:0000313" key="8">
    <source>
        <dbReference type="Proteomes" id="UP000182057"/>
    </source>
</evidence>
<organism evidence="7 8">
    <name type="scientific">Tannerella forsythia</name>
    <name type="common">Bacteroides forsythus</name>
    <dbReference type="NCBI Taxonomy" id="28112"/>
    <lineage>
        <taxon>Bacteria</taxon>
        <taxon>Pseudomonadati</taxon>
        <taxon>Bacteroidota</taxon>
        <taxon>Bacteroidia</taxon>
        <taxon>Bacteroidales</taxon>
        <taxon>Tannerellaceae</taxon>
        <taxon>Tannerella</taxon>
    </lineage>
</organism>
<keyword evidence="2 6" id="KW-0238">DNA-binding</keyword>
<dbReference type="PANTHER" id="PTHR43214:SF43">
    <property type="entry name" value="TWO-COMPONENT RESPONSE REGULATOR"/>
    <property type="match status" value="1"/>
</dbReference>
<dbReference type="SUPFAM" id="SSF46894">
    <property type="entry name" value="C-terminal effector domain of the bipartite response regulators"/>
    <property type="match status" value="1"/>
</dbReference>
<dbReference type="PANTHER" id="PTHR43214">
    <property type="entry name" value="TWO-COMPONENT RESPONSE REGULATOR"/>
    <property type="match status" value="1"/>
</dbReference>
<dbReference type="GO" id="GO:0003677">
    <property type="term" value="F:DNA binding"/>
    <property type="evidence" value="ECO:0007669"/>
    <property type="project" value="UniProtKB-KW"/>
</dbReference>
<dbReference type="EMBL" id="FMMM01000021">
    <property type="protein sequence ID" value="SCQ18905.1"/>
    <property type="molecule type" value="Genomic_DNA"/>
</dbReference>